<feature type="domain" description="Aminoacyl-tRNA synthetase class II (D/K/N)" evidence="4">
    <location>
        <begin position="1"/>
        <end position="26"/>
    </location>
</feature>
<protein>
    <recommendedName>
        <fullName evidence="4">Aminoacyl-tRNA synthetase class II (D/K/N) domain-containing protein</fullName>
    </recommendedName>
</protein>
<dbReference type="GO" id="GO:0004812">
    <property type="term" value="F:aminoacyl-tRNA ligase activity"/>
    <property type="evidence" value="ECO:0007669"/>
    <property type="project" value="InterPro"/>
</dbReference>
<accession>A0A381VZ01</accession>
<organism evidence="5">
    <name type="scientific">marine metagenome</name>
    <dbReference type="NCBI Taxonomy" id="408172"/>
    <lineage>
        <taxon>unclassified sequences</taxon>
        <taxon>metagenomes</taxon>
        <taxon>ecological metagenomes</taxon>
    </lineage>
</organism>
<dbReference type="GO" id="GO:0005524">
    <property type="term" value="F:ATP binding"/>
    <property type="evidence" value="ECO:0007669"/>
    <property type="project" value="InterPro"/>
</dbReference>
<dbReference type="Pfam" id="PF00152">
    <property type="entry name" value="tRNA-synt_2"/>
    <property type="match status" value="1"/>
</dbReference>
<dbReference type="AlphaFoldDB" id="A0A381VZ01"/>
<feature type="non-terminal residue" evidence="5">
    <location>
        <position position="1"/>
    </location>
</feature>
<evidence type="ECO:0000256" key="1">
    <source>
        <dbReference type="ARBA" id="ARBA00022598"/>
    </source>
</evidence>
<dbReference type="GO" id="GO:0006418">
    <property type="term" value="P:tRNA aminoacylation for protein translation"/>
    <property type="evidence" value="ECO:0007669"/>
    <property type="project" value="InterPro"/>
</dbReference>
<keyword evidence="3" id="KW-0067">ATP-binding</keyword>
<keyword evidence="1" id="KW-0436">Ligase</keyword>
<evidence type="ECO:0000313" key="5">
    <source>
        <dbReference type="EMBL" id="SVA44857.1"/>
    </source>
</evidence>
<keyword evidence="2" id="KW-0547">Nucleotide-binding</keyword>
<gene>
    <name evidence="5" type="ORF">METZ01_LOCUS97711</name>
</gene>
<dbReference type="SUPFAM" id="SSF55681">
    <property type="entry name" value="Class II aaRS and biotin synthetases"/>
    <property type="match status" value="1"/>
</dbReference>
<evidence type="ECO:0000256" key="3">
    <source>
        <dbReference type="ARBA" id="ARBA00022840"/>
    </source>
</evidence>
<dbReference type="InterPro" id="IPR004364">
    <property type="entry name" value="Aa-tRNA-synt_II"/>
</dbReference>
<dbReference type="Gene3D" id="3.30.930.10">
    <property type="entry name" value="Bira Bifunctional Protein, Domain 2"/>
    <property type="match status" value="1"/>
</dbReference>
<evidence type="ECO:0000259" key="4">
    <source>
        <dbReference type="Pfam" id="PF00152"/>
    </source>
</evidence>
<evidence type="ECO:0000256" key="2">
    <source>
        <dbReference type="ARBA" id="ARBA00022741"/>
    </source>
</evidence>
<sequence length="31" mass="3587">GLGIDRLVMLLTGNRWIKDVILFPTMRTDNQ</sequence>
<reference evidence="5" key="1">
    <citation type="submission" date="2018-05" db="EMBL/GenBank/DDBJ databases">
        <authorList>
            <person name="Lanie J.A."/>
            <person name="Ng W.-L."/>
            <person name="Kazmierczak K.M."/>
            <person name="Andrzejewski T.M."/>
            <person name="Davidsen T.M."/>
            <person name="Wayne K.J."/>
            <person name="Tettelin H."/>
            <person name="Glass J.I."/>
            <person name="Rusch D."/>
            <person name="Podicherti R."/>
            <person name="Tsui H.-C.T."/>
            <person name="Winkler M.E."/>
        </authorList>
    </citation>
    <scope>NUCLEOTIDE SEQUENCE</scope>
</reference>
<proteinExistence type="predicted"/>
<name>A0A381VZ01_9ZZZZ</name>
<dbReference type="EMBL" id="UINC01010051">
    <property type="protein sequence ID" value="SVA44857.1"/>
    <property type="molecule type" value="Genomic_DNA"/>
</dbReference>
<dbReference type="InterPro" id="IPR045864">
    <property type="entry name" value="aa-tRNA-synth_II/BPL/LPL"/>
</dbReference>